<evidence type="ECO:0000313" key="3">
    <source>
        <dbReference type="Proteomes" id="UP000327157"/>
    </source>
</evidence>
<evidence type="ECO:0000256" key="1">
    <source>
        <dbReference type="SAM" id="Phobius"/>
    </source>
</evidence>
<keyword evidence="3" id="KW-1185">Reference proteome</keyword>
<dbReference type="Proteomes" id="UP000327157">
    <property type="component" value="Chromosome 4"/>
</dbReference>
<keyword evidence="1" id="KW-0472">Membrane</keyword>
<organism evidence="2 3">
    <name type="scientific">Pyrus ussuriensis x Pyrus communis</name>
    <dbReference type="NCBI Taxonomy" id="2448454"/>
    <lineage>
        <taxon>Eukaryota</taxon>
        <taxon>Viridiplantae</taxon>
        <taxon>Streptophyta</taxon>
        <taxon>Embryophyta</taxon>
        <taxon>Tracheophyta</taxon>
        <taxon>Spermatophyta</taxon>
        <taxon>Magnoliopsida</taxon>
        <taxon>eudicotyledons</taxon>
        <taxon>Gunneridae</taxon>
        <taxon>Pentapetalae</taxon>
        <taxon>rosids</taxon>
        <taxon>fabids</taxon>
        <taxon>Rosales</taxon>
        <taxon>Rosaceae</taxon>
        <taxon>Amygdaloideae</taxon>
        <taxon>Maleae</taxon>
        <taxon>Pyrus</taxon>
    </lineage>
</organism>
<reference evidence="2 3" key="1">
    <citation type="submission" date="2019-09" db="EMBL/GenBank/DDBJ databases">
        <authorList>
            <person name="Ou C."/>
        </authorList>
    </citation>
    <scope>NUCLEOTIDE SEQUENCE [LARGE SCALE GENOMIC DNA]</scope>
    <source>
        <strain evidence="2">S2</strain>
        <tissue evidence="2">Leaf</tissue>
    </source>
</reference>
<reference evidence="3" key="2">
    <citation type="submission" date="2019-10" db="EMBL/GenBank/DDBJ databases">
        <title>A de novo genome assembly of a pear dwarfing rootstock.</title>
        <authorList>
            <person name="Wang F."/>
            <person name="Wang J."/>
            <person name="Li S."/>
            <person name="Zhang Y."/>
            <person name="Fang M."/>
            <person name="Ma L."/>
            <person name="Zhao Y."/>
            <person name="Jiang S."/>
        </authorList>
    </citation>
    <scope>NUCLEOTIDE SEQUENCE [LARGE SCALE GENOMIC DNA]</scope>
</reference>
<dbReference type="AlphaFoldDB" id="A0A5N5H395"/>
<name>A0A5N5H395_9ROSA</name>
<keyword evidence="1" id="KW-0812">Transmembrane</keyword>
<accession>A0A5N5H395</accession>
<proteinExistence type="predicted"/>
<evidence type="ECO:0000313" key="2">
    <source>
        <dbReference type="EMBL" id="KAB2622068.1"/>
    </source>
</evidence>
<dbReference type="OrthoDB" id="1730011at2759"/>
<sequence length="137" mass="15570">MPNARQIMHIKIPKGSLSNDEVLNRLQAYDLNCSVAKVAIKSRDVKAEKGNKNRQMDYLIGFMSSFVIIEATCIGLARWSMNSWVTWKVPQSPSHILNPPFSLTNSDRYRLRTYIGILNNRQGYAFSEGCGKFVELV</sequence>
<keyword evidence="1" id="KW-1133">Transmembrane helix</keyword>
<feature type="transmembrane region" description="Helical" evidence="1">
    <location>
        <begin position="58"/>
        <end position="79"/>
    </location>
</feature>
<reference evidence="2 3" key="3">
    <citation type="submission" date="2019-11" db="EMBL/GenBank/DDBJ databases">
        <title>A de novo genome assembly of a pear dwarfing rootstock.</title>
        <authorList>
            <person name="Wang F."/>
            <person name="Wang J."/>
            <person name="Li S."/>
            <person name="Zhang Y."/>
            <person name="Fang M."/>
            <person name="Ma L."/>
            <person name="Zhao Y."/>
            <person name="Jiang S."/>
        </authorList>
    </citation>
    <scope>NUCLEOTIDE SEQUENCE [LARGE SCALE GENOMIC DNA]</scope>
    <source>
        <strain evidence="2">S2</strain>
        <tissue evidence="2">Leaf</tissue>
    </source>
</reference>
<protein>
    <submittedName>
        <fullName evidence="2">Uncharacterized protein</fullName>
    </submittedName>
</protein>
<dbReference type="EMBL" id="SMOL01000231">
    <property type="protein sequence ID" value="KAB2622068.1"/>
    <property type="molecule type" value="Genomic_DNA"/>
</dbReference>
<gene>
    <name evidence="2" type="ORF">D8674_024250</name>
</gene>
<comment type="caution">
    <text evidence="2">The sequence shown here is derived from an EMBL/GenBank/DDBJ whole genome shotgun (WGS) entry which is preliminary data.</text>
</comment>